<evidence type="ECO:0000256" key="1">
    <source>
        <dbReference type="SAM" id="Phobius"/>
    </source>
</evidence>
<accession>A0ABT0XQ38</accession>
<proteinExistence type="predicted"/>
<reference evidence="2" key="1">
    <citation type="submission" date="2022-06" db="EMBL/GenBank/DDBJ databases">
        <title>Alkalicoccobacillus porphyridii sp. nov., isolated from a marine red alga, Porphyridium purpureum and reclassification of Shouchella plakortidis and Shouchella gibsonii as Alkalicoccobacillus plakortidis comb. nov. and Alkalicoccobacillus gibsonii comb. nov.</title>
        <authorList>
            <person name="Kim K.H."/>
            <person name="Lee J.K."/>
            <person name="Han D.M."/>
            <person name="Baek J.H."/>
            <person name="Jeon C.O."/>
        </authorList>
    </citation>
    <scope>NUCLEOTIDE SEQUENCE</scope>
    <source>
        <strain evidence="2">DSM 19153</strain>
    </source>
</reference>
<dbReference type="EMBL" id="JAMQJY010000009">
    <property type="protein sequence ID" value="MCM2678026.1"/>
    <property type="molecule type" value="Genomic_DNA"/>
</dbReference>
<protein>
    <submittedName>
        <fullName evidence="2">DUF3137 domain-containing protein</fullName>
    </submittedName>
</protein>
<gene>
    <name evidence="2" type="ORF">NDM98_23230</name>
</gene>
<organism evidence="2 3">
    <name type="scientific">Alkalicoccobacillus plakortidis</name>
    <dbReference type="NCBI Taxonomy" id="444060"/>
    <lineage>
        <taxon>Bacteria</taxon>
        <taxon>Bacillati</taxon>
        <taxon>Bacillota</taxon>
        <taxon>Bacilli</taxon>
        <taxon>Bacillales</taxon>
        <taxon>Bacillaceae</taxon>
        <taxon>Alkalicoccobacillus</taxon>
    </lineage>
</organism>
<dbReference type="InterPro" id="IPR021484">
    <property type="entry name" value="DUF3137"/>
</dbReference>
<dbReference type="RefSeq" id="WP_251611911.1">
    <property type="nucleotide sequence ID" value="NZ_JAMQJY010000009.1"/>
</dbReference>
<feature type="transmembrane region" description="Helical" evidence="1">
    <location>
        <begin position="49"/>
        <end position="66"/>
    </location>
</feature>
<keyword evidence="3" id="KW-1185">Reference proteome</keyword>
<dbReference type="Proteomes" id="UP001203665">
    <property type="component" value="Unassembled WGS sequence"/>
</dbReference>
<sequence>MRQYQDAYDLERFSKSEEEFESFYDQDLHHLAEELEAERKDLIRSHRRPYFILMLLTVAATAYIYFFAELKNLLAIPGVWIAYYLFVGHRREMQFKETEAELKERIKEELLTKIIYFMNEHFTYKPTHYIRAKHFVDAHIFADEFDYYSGDDFVEGYVGEGEERTKVYFSEVTADKLVTYEHRRRVTRWREAAFQGLFFMADFNKDFEGLTTIVPKEKRKSWISRFFTKRDEGILREMETMDIEFDKTFTVKTTDEIKARYILTPALKQRLMEFAKHQRSNKSNAKYRKKEATRQSLEQMDRHPVPKKYTKPLKRAKSYFSFLDGKMYFMLHTNQSHFESHIHQKVNKKMFVEYYKDINRAMQLVDDMNLNLRIWNK</sequence>
<keyword evidence="1" id="KW-1133">Transmembrane helix</keyword>
<evidence type="ECO:0000313" key="3">
    <source>
        <dbReference type="Proteomes" id="UP001203665"/>
    </source>
</evidence>
<keyword evidence="1" id="KW-0472">Membrane</keyword>
<dbReference type="Pfam" id="PF11335">
    <property type="entry name" value="DUF3137"/>
    <property type="match status" value="2"/>
</dbReference>
<evidence type="ECO:0000313" key="2">
    <source>
        <dbReference type="EMBL" id="MCM2678026.1"/>
    </source>
</evidence>
<name>A0ABT0XQ38_9BACI</name>
<keyword evidence="1" id="KW-0812">Transmembrane</keyword>
<comment type="caution">
    <text evidence="2">The sequence shown here is derived from an EMBL/GenBank/DDBJ whole genome shotgun (WGS) entry which is preliminary data.</text>
</comment>